<dbReference type="InterPro" id="IPR036397">
    <property type="entry name" value="RNaseH_sf"/>
</dbReference>
<sequence length="172" mass="19589">MTFIMVDIEADGPIPGDYSMVSFGAVIVEPGLNRTFYGQLQPISERWIPEALAVSGHSREETLAFDEPTLVMQRFAAWLKHEAKGRPHFIADNNGFDWSFINWYFHHFLGDNPFGYSSTNLGSLYKGVVRDMFQNFKHLRKTAHDHHPVNDARGNAEALLTLAHQYGLKLPR</sequence>
<keyword evidence="2" id="KW-1185">Reference proteome</keyword>
<dbReference type="AlphaFoldDB" id="A0A1H3ZKF7"/>
<dbReference type="Gene3D" id="3.30.420.10">
    <property type="entry name" value="Ribonuclease H-like superfamily/Ribonuclease H"/>
    <property type="match status" value="1"/>
</dbReference>
<dbReference type="RefSeq" id="WP_093066412.1">
    <property type="nucleotide sequence ID" value="NZ_FNQP01000005.1"/>
</dbReference>
<dbReference type="GO" id="GO:0003676">
    <property type="term" value="F:nucleic acid binding"/>
    <property type="evidence" value="ECO:0007669"/>
    <property type="project" value="InterPro"/>
</dbReference>
<evidence type="ECO:0000313" key="2">
    <source>
        <dbReference type="Proteomes" id="UP000199397"/>
    </source>
</evidence>
<accession>A0A1H3ZKF7</accession>
<dbReference type="SUPFAM" id="SSF53098">
    <property type="entry name" value="Ribonuclease H-like"/>
    <property type="match status" value="1"/>
</dbReference>
<proteinExistence type="predicted"/>
<name>A0A1H3ZKF7_9GAMM</name>
<dbReference type="Proteomes" id="UP000199397">
    <property type="component" value="Unassembled WGS sequence"/>
</dbReference>
<dbReference type="OrthoDB" id="9803925at2"/>
<dbReference type="InterPro" id="IPR012337">
    <property type="entry name" value="RNaseH-like_sf"/>
</dbReference>
<reference evidence="1 2" key="1">
    <citation type="submission" date="2016-10" db="EMBL/GenBank/DDBJ databases">
        <authorList>
            <person name="de Groot N.N."/>
        </authorList>
    </citation>
    <scope>NUCLEOTIDE SEQUENCE [LARGE SCALE GENOMIC DNA]</scope>
    <source>
        <strain evidence="1 2">DSM 21228</strain>
    </source>
</reference>
<protein>
    <submittedName>
        <fullName evidence="1">DNA polymerase III, epsilon subunit</fullName>
    </submittedName>
</protein>
<gene>
    <name evidence="1" type="ORF">SAMN05660964_01208</name>
</gene>
<evidence type="ECO:0000313" key="1">
    <source>
        <dbReference type="EMBL" id="SEA24155.1"/>
    </source>
</evidence>
<dbReference type="STRING" id="525918.SAMN05660964_01208"/>
<dbReference type="EMBL" id="FNQP01000005">
    <property type="protein sequence ID" value="SEA24155.1"/>
    <property type="molecule type" value="Genomic_DNA"/>
</dbReference>
<organism evidence="1 2">
    <name type="scientific">Thiothrix caldifontis</name>
    <dbReference type="NCBI Taxonomy" id="525918"/>
    <lineage>
        <taxon>Bacteria</taxon>
        <taxon>Pseudomonadati</taxon>
        <taxon>Pseudomonadota</taxon>
        <taxon>Gammaproteobacteria</taxon>
        <taxon>Thiotrichales</taxon>
        <taxon>Thiotrichaceae</taxon>
        <taxon>Thiothrix</taxon>
    </lineage>
</organism>